<evidence type="ECO:0000313" key="1">
    <source>
        <dbReference type="EMBL" id="ADJ22409.1"/>
    </source>
</evidence>
<dbReference type="Proteomes" id="UP000002033">
    <property type="component" value="Chromosome"/>
</dbReference>
<accession>D8JSS4</accession>
<dbReference type="STRING" id="582899.Hden_0588"/>
<name>D8JSS4_HYPDA</name>
<dbReference type="RefSeq" id="WP_013214626.1">
    <property type="nucleotide sequence ID" value="NC_014313.1"/>
</dbReference>
<dbReference type="eggNOG" id="COG3637">
    <property type="taxonomic scope" value="Bacteria"/>
</dbReference>
<proteinExistence type="predicted"/>
<dbReference type="KEGG" id="hdn:Hden_0588"/>
<keyword evidence="2" id="KW-1185">Reference proteome</keyword>
<gene>
    <name evidence="1" type="ordered locus">Hden_0588</name>
</gene>
<sequence length="357" mass="38719">MTASLTARNAISDLTPPQNLSTMIDRMAAAGAIIMLSAIMLSSSFTGDRDNDSAGNAAVPATASSWFNSRETVASGYLSAPYYHQSDVHIQRPNGTDLTLKNMSWDGDTFYFPIDGGARVIRWAGSFGTMIDFMHSKAIARLGKGAHGRKIKNGVVEDVETTGTLKGAPAPSPLHLTDLFDRLEFTHGHNVLYASGLVRLAPVTAKLRPYVGIGLGAAVPHVEAWFAGEPPAKRTNEYQYAGPAIQFLAGLELRIGRGSYYVEYKFVWSALEAALTGGKSWSLKDLKSDWLPRWFIEPFSGLTEMPGDLWRQFTRWRTGTTPPEGTLQTSLTSHQIVIGGGYVWPSASPVSTGPTPH</sequence>
<dbReference type="EMBL" id="CP002083">
    <property type="protein sequence ID" value="ADJ22409.1"/>
    <property type="molecule type" value="Genomic_DNA"/>
</dbReference>
<reference evidence="2" key="1">
    <citation type="journal article" date="2011" name="J. Bacteriol.">
        <title>Genome sequences of eight morphologically diverse alphaproteobacteria.</title>
        <authorList>
            <consortium name="US DOE Joint Genome Institute"/>
            <person name="Brown P.J."/>
            <person name="Kysela D.T."/>
            <person name="Buechlein A."/>
            <person name="Hemmerich C."/>
            <person name="Brun Y.V."/>
        </authorList>
    </citation>
    <scope>NUCLEOTIDE SEQUENCE [LARGE SCALE GENOMIC DNA]</scope>
    <source>
        <strain evidence="2">ATCC 51888 / DSM 1869 / NCIB 11706 / TK 0415</strain>
    </source>
</reference>
<protein>
    <submittedName>
        <fullName evidence="1">Uncharacterized protein</fullName>
    </submittedName>
</protein>
<dbReference type="AlphaFoldDB" id="D8JSS4"/>
<dbReference type="HOGENOM" id="CLU_885026_0_0_5"/>
<organism evidence="1 2">
    <name type="scientific">Hyphomicrobium denitrificans (strain ATCC 51888 / DSM 1869 / NCIMB 11706 / TK 0415)</name>
    <dbReference type="NCBI Taxonomy" id="582899"/>
    <lineage>
        <taxon>Bacteria</taxon>
        <taxon>Pseudomonadati</taxon>
        <taxon>Pseudomonadota</taxon>
        <taxon>Alphaproteobacteria</taxon>
        <taxon>Hyphomicrobiales</taxon>
        <taxon>Hyphomicrobiaceae</taxon>
        <taxon>Hyphomicrobium</taxon>
    </lineage>
</organism>
<evidence type="ECO:0000313" key="2">
    <source>
        <dbReference type="Proteomes" id="UP000002033"/>
    </source>
</evidence>